<feature type="domain" description="PGG" evidence="9">
    <location>
        <begin position="297"/>
        <end position="408"/>
    </location>
</feature>
<dbReference type="Pfam" id="PF13962">
    <property type="entry name" value="PGG"/>
    <property type="match status" value="1"/>
</dbReference>
<dbReference type="InterPro" id="IPR036770">
    <property type="entry name" value="Ankyrin_rpt-contain_sf"/>
</dbReference>
<keyword evidence="11" id="KW-1185">Reference proteome</keyword>
<evidence type="ECO:0000256" key="7">
    <source>
        <dbReference type="PROSITE-ProRule" id="PRU00023"/>
    </source>
</evidence>
<comment type="caution">
    <text evidence="10">The sequence shown here is derived from an EMBL/GenBank/DDBJ whole genome shotgun (WGS) entry which is preliminary data.</text>
</comment>
<evidence type="ECO:0000256" key="4">
    <source>
        <dbReference type="ARBA" id="ARBA00022989"/>
    </source>
</evidence>
<dbReference type="GO" id="GO:0005886">
    <property type="term" value="C:plasma membrane"/>
    <property type="evidence" value="ECO:0007669"/>
    <property type="project" value="TreeGrafter"/>
</dbReference>
<dbReference type="OMA" id="HWKIALL"/>
<protein>
    <recommendedName>
        <fullName evidence="9">PGG domain-containing protein</fullName>
    </recommendedName>
</protein>
<dbReference type="InterPro" id="IPR002110">
    <property type="entry name" value="Ankyrin_rpt"/>
</dbReference>
<keyword evidence="4 8" id="KW-1133">Transmembrane helix</keyword>
<organism evidence="10 11">
    <name type="scientific">Corchorus capsularis</name>
    <name type="common">Jute</name>
    <dbReference type="NCBI Taxonomy" id="210143"/>
    <lineage>
        <taxon>Eukaryota</taxon>
        <taxon>Viridiplantae</taxon>
        <taxon>Streptophyta</taxon>
        <taxon>Embryophyta</taxon>
        <taxon>Tracheophyta</taxon>
        <taxon>Spermatophyta</taxon>
        <taxon>Magnoliopsida</taxon>
        <taxon>eudicotyledons</taxon>
        <taxon>Gunneridae</taxon>
        <taxon>Pentapetalae</taxon>
        <taxon>rosids</taxon>
        <taxon>malvids</taxon>
        <taxon>Malvales</taxon>
        <taxon>Malvaceae</taxon>
        <taxon>Grewioideae</taxon>
        <taxon>Apeibeae</taxon>
        <taxon>Corchorus</taxon>
    </lineage>
</organism>
<dbReference type="Gene3D" id="1.25.40.20">
    <property type="entry name" value="Ankyrin repeat-containing domain"/>
    <property type="match status" value="1"/>
</dbReference>
<comment type="subcellular location">
    <subcellularLocation>
        <location evidence="1">Membrane</location>
        <topology evidence="1">Multi-pass membrane protein</topology>
    </subcellularLocation>
</comment>
<dbReference type="OrthoDB" id="303876at2759"/>
<dbReference type="PROSITE" id="PS50088">
    <property type="entry name" value="ANK_REPEAT"/>
    <property type="match status" value="2"/>
</dbReference>
<evidence type="ECO:0000256" key="2">
    <source>
        <dbReference type="ARBA" id="ARBA00022692"/>
    </source>
</evidence>
<feature type="repeat" description="ANK" evidence="7">
    <location>
        <begin position="209"/>
        <end position="231"/>
    </location>
</feature>
<accession>A0A1R3JLP1</accession>
<dbReference type="PROSITE" id="PS50297">
    <property type="entry name" value="ANK_REP_REGION"/>
    <property type="match status" value="2"/>
</dbReference>
<keyword evidence="5 7" id="KW-0040">ANK repeat</keyword>
<dbReference type="EMBL" id="AWWV01007590">
    <property type="protein sequence ID" value="OMO95789.1"/>
    <property type="molecule type" value="Genomic_DNA"/>
</dbReference>
<dbReference type="STRING" id="210143.A0A1R3JLP1"/>
<evidence type="ECO:0000256" key="3">
    <source>
        <dbReference type="ARBA" id="ARBA00022737"/>
    </source>
</evidence>
<feature type="transmembrane region" description="Helical" evidence="8">
    <location>
        <begin position="348"/>
        <end position="371"/>
    </location>
</feature>
<name>A0A1R3JLP1_COCAP</name>
<dbReference type="PANTHER" id="PTHR24186">
    <property type="entry name" value="PROTEIN PHOSPHATASE 1 REGULATORY SUBUNIT"/>
    <property type="match status" value="1"/>
</dbReference>
<dbReference type="Proteomes" id="UP000188268">
    <property type="component" value="Unassembled WGS sequence"/>
</dbReference>
<dbReference type="SUPFAM" id="SSF48403">
    <property type="entry name" value="Ankyrin repeat"/>
    <property type="match status" value="1"/>
</dbReference>
<feature type="repeat" description="ANK" evidence="7">
    <location>
        <begin position="34"/>
        <end position="66"/>
    </location>
</feature>
<feature type="transmembrane region" description="Helical" evidence="8">
    <location>
        <begin position="306"/>
        <end position="328"/>
    </location>
</feature>
<evidence type="ECO:0000259" key="9">
    <source>
        <dbReference type="Pfam" id="PF13962"/>
    </source>
</evidence>
<keyword evidence="3" id="KW-0677">Repeat</keyword>
<gene>
    <name evidence="10" type="ORF">CCACVL1_05263</name>
</gene>
<dbReference type="Pfam" id="PF12796">
    <property type="entry name" value="Ank_2"/>
    <property type="match status" value="2"/>
</dbReference>
<proteinExistence type="predicted"/>
<dbReference type="Pfam" id="PF00023">
    <property type="entry name" value="Ank"/>
    <property type="match status" value="1"/>
</dbReference>
<keyword evidence="2 8" id="KW-0812">Transmembrane</keyword>
<dbReference type="InterPro" id="IPR026961">
    <property type="entry name" value="PGG_dom"/>
</dbReference>
<dbReference type="SMART" id="SM00248">
    <property type="entry name" value="ANK"/>
    <property type="match status" value="7"/>
</dbReference>
<dbReference type="AlphaFoldDB" id="A0A1R3JLP1"/>
<evidence type="ECO:0000313" key="10">
    <source>
        <dbReference type="EMBL" id="OMO95789.1"/>
    </source>
</evidence>
<dbReference type="PANTHER" id="PTHR24186:SF46">
    <property type="entry name" value="PROTEIN ACCELERATED CELL DEATH 6-LIKE"/>
    <property type="match status" value="1"/>
</dbReference>
<evidence type="ECO:0000256" key="1">
    <source>
        <dbReference type="ARBA" id="ARBA00004141"/>
    </source>
</evidence>
<evidence type="ECO:0000313" key="11">
    <source>
        <dbReference type="Proteomes" id="UP000188268"/>
    </source>
</evidence>
<feature type="transmembrane region" description="Helical" evidence="8">
    <location>
        <begin position="383"/>
        <end position="409"/>
    </location>
</feature>
<evidence type="ECO:0000256" key="6">
    <source>
        <dbReference type="ARBA" id="ARBA00023136"/>
    </source>
</evidence>
<keyword evidence="6 8" id="KW-0472">Membrane</keyword>
<reference evidence="10 11" key="1">
    <citation type="submission" date="2013-09" db="EMBL/GenBank/DDBJ databases">
        <title>Corchorus capsularis genome sequencing.</title>
        <authorList>
            <person name="Alam M."/>
            <person name="Haque M.S."/>
            <person name="Islam M.S."/>
            <person name="Emdad E.M."/>
            <person name="Islam M.M."/>
            <person name="Ahmed B."/>
            <person name="Halim A."/>
            <person name="Hossen Q.M.M."/>
            <person name="Hossain M.Z."/>
            <person name="Ahmed R."/>
            <person name="Khan M.M."/>
            <person name="Islam R."/>
            <person name="Rashid M.M."/>
            <person name="Khan S.A."/>
            <person name="Rahman M.S."/>
            <person name="Alam M."/>
        </authorList>
    </citation>
    <scope>NUCLEOTIDE SEQUENCE [LARGE SCALE GENOMIC DNA]</scope>
    <source>
        <strain evidence="11">cv. CVL-1</strain>
        <tissue evidence="10">Whole seedling</tissue>
    </source>
</reference>
<evidence type="ECO:0000256" key="5">
    <source>
        <dbReference type="ARBA" id="ARBA00023043"/>
    </source>
</evidence>
<dbReference type="Gramene" id="OMO95789">
    <property type="protein sequence ID" value="OMO95789"/>
    <property type="gene ID" value="CCACVL1_05263"/>
</dbReference>
<sequence>MDQRLLKAARSGEINVIKQLADAEGNILGGTTPQGNTALHMAARFGHENLVQEIIKRQPNLVLKSNLKGETPVHVAARAGHWKIALLFRDAVRGSTDVQVARIRDNYGNTPLHCAVRNDHYLVVWRLADKDREALEVVNNAGESPLSIAIDLKLAVTAEAIIGLNRSTLDYRGPNGQTPLHCAVIRRDLHIMRKMQIRKPKLVQMKDEKQRTPLHYAAALGESEIVKLLLEWDTSAAYHGDDNQQIPLHLAAENGQHLALKALKSAFAKRAINPKDVVDNAQFSYVELEKVVERGSKKSQEMARTISVMATLIATFTFTAAFTIPGGFKNEDPDEGMATLINKPAFQAFVITDTIAMTSSMTAAVIVFWSSSRRNSESFMDTLPFAIGLTWIALVAMALAFVTGLFVVLSNTLWLGIVVIGDSSSPA</sequence>
<evidence type="ECO:0000256" key="8">
    <source>
        <dbReference type="SAM" id="Phobius"/>
    </source>
</evidence>